<dbReference type="EMBL" id="UZAE01006241">
    <property type="protein sequence ID" value="VDO02040.1"/>
    <property type="molecule type" value="Genomic_DNA"/>
</dbReference>
<dbReference type="AlphaFoldDB" id="A0A0R3TGJ3"/>
<dbReference type="OrthoDB" id="382863at2759"/>
<gene>
    <name evidence="1" type="ORF">HNAJ_LOCUS6180</name>
</gene>
<organism evidence="3">
    <name type="scientific">Rodentolepis nana</name>
    <name type="common">Dwarf tapeworm</name>
    <name type="synonym">Hymenolepis nana</name>
    <dbReference type="NCBI Taxonomy" id="102285"/>
    <lineage>
        <taxon>Eukaryota</taxon>
        <taxon>Metazoa</taxon>
        <taxon>Spiralia</taxon>
        <taxon>Lophotrochozoa</taxon>
        <taxon>Platyhelminthes</taxon>
        <taxon>Cestoda</taxon>
        <taxon>Eucestoda</taxon>
        <taxon>Cyclophyllidea</taxon>
        <taxon>Hymenolepididae</taxon>
        <taxon>Rodentolepis</taxon>
    </lineage>
</organism>
<dbReference type="WBParaSite" id="HNAJ_0000618401-mRNA-1">
    <property type="protein sequence ID" value="HNAJ_0000618401-mRNA-1"/>
    <property type="gene ID" value="HNAJ_0000618401"/>
</dbReference>
<dbReference type="Proteomes" id="UP000278807">
    <property type="component" value="Unassembled WGS sequence"/>
</dbReference>
<accession>A0A0R3TGJ3</accession>
<sequence length="147" mass="15876">MQSVRNGFDSWPKLNSATASILGQSATASIPGQSVISESANCSILSQSAISESATVHYFSLVRALSSLHLEVLNSLCSPVGYVGECHCFSFVRALISLHIEVGLSYNSLHLEVLNSLLIKVFIVRKDIGWSMPCKIIVPFLAILLPL</sequence>
<evidence type="ECO:0000313" key="3">
    <source>
        <dbReference type="WBParaSite" id="HNAJ_0000618401-mRNA-1"/>
    </source>
</evidence>
<proteinExistence type="predicted"/>
<evidence type="ECO:0000313" key="1">
    <source>
        <dbReference type="EMBL" id="VDO02040.1"/>
    </source>
</evidence>
<reference evidence="1 2" key="2">
    <citation type="submission" date="2018-11" db="EMBL/GenBank/DDBJ databases">
        <authorList>
            <consortium name="Pathogen Informatics"/>
        </authorList>
    </citation>
    <scope>NUCLEOTIDE SEQUENCE [LARGE SCALE GENOMIC DNA]</scope>
</reference>
<name>A0A0R3TGJ3_RODNA</name>
<reference evidence="3" key="1">
    <citation type="submission" date="2017-02" db="UniProtKB">
        <authorList>
            <consortium name="WormBaseParasite"/>
        </authorList>
    </citation>
    <scope>IDENTIFICATION</scope>
</reference>
<evidence type="ECO:0000313" key="2">
    <source>
        <dbReference type="Proteomes" id="UP000278807"/>
    </source>
</evidence>
<protein>
    <submittedName>
        <fullName evidence="3">Secreted protein</fullName>
    </submittedName>
</protein>
<keyword evidence="2" id="KW-1185">Reference proteome</keyword>